<feature type="domain" description="Major facilitator superfamily (MFS) profile" evidence="11">
    <location>
        <begin position="90"/>
        <end position="549"/>
    </location>
</feature>
<evidence type="ECO:0000256" key="1">
    <source>
        <dbReference type="ARBA" id="ARBA00004141"/>
    </source>
</evidence>
<dbReference type="FunFam" id="1.20.1250.20:FF:000026">
    <property type="entry name" value="MFS quinate transporter QutD"/>
    <property type="match status" value="1"/>
</dbReference>
<evidence type="ECO:0000256" key="8">
    <source>
        <dbReference type="RuleBase" id="RU003346"/>
    </source>
</evidence>
<dbReference type="Proteomes" id="UP000053424">
    <property type="component" value="Unassembled WGS sequence"/>
</dbReference>
<evidence type="ECO:0000256" key="6">
    <source>
        <dbReference type="ARBA" id="ARBA00023136"/>
    </source>
</evidence>
<dbReference type="InterPro" id="IPR036259">
    <property type="entry name" value="MFS_trans_sf"/>
</dbReference>
<feature type="transmembrane region" description="Helical" evidence="10">
    <location>
        <begin position="133"/>
        <end position="151"/>
    </location>
</feature>
<name>A0A0C3BZM5_HEBCY</name>
<feature type="transmembrane region" description="Helical" evidence="10">
    <location>
        <begin position="424"/>
        <end position="447"/>
    </location>
</feature>
<protein>
    <recommendedName>
        <fullName evidence="11">Major facilitator superfamily (MFS) profile domain-containing protein</fullName>
    </recommendedName>
</protein>
<feature type="transmembrane region" description="Helical" evidence="10">
    <location>
        <begin position="358"/>
        <end position="380"/>
    </location>
</feature>
<dbReference type="STRING" id="686832.A0A0C3BZM5"/>
<feature type="transmembrane region" description="Helical" evidence="10">
    <location>
        <begin position="395"/>
        <end position="417"/>
    </location>
</feature>
<reference evidence="13" key="2">
    <citation type="submission" date="2015-01" db="EMBL/GenBank/DDBJ databases">
        <title>Evolutionary Origins and Diversification of the Mycorrhizal Mutualists.</title>
        <authorList>
            <consortium name="DOE Joint Genome Institute"/>
            <consortium name="Mycorrhizal Genomics Consortium"/>
            <person name="Kohler A."/>
            <person name="Kuo A."/>
            <person name="Nagy L.G."/>
            <person name="Floudas D."/>
            <person name="Copeland A."/>
            <person name="Barry K.W."/>
            <person name="Cichocki N."/>
            <person name="Veneault-Fourrey C."/>
            <person name="LaButti K."/>
            <person name="Lindquist E.A."/>
            <person name="Lipzen A."/>
            <person name="Lundell T."/>
            <person name="Morin E."/>
            <person name="Murat C."/>
            <person name="Riley R."/>
            <person name="Ohm R."/>
            <person name="Sun H."/>
            <person name="Tunlid A."/>
            <person name="Henrissat B."/>
            <person name="Grigoriev I.V."/>
            <person name="Hibbett D.S."/>
            <person name="Martin F."/>
        </authorList>
    </citation>
    <scope>NUCLEOTIDE SEQUENCE [LARGE SCALE GENOMIC DNA]</scope>
    <source>
        <strain evidence="13">h7</strain>
    </source>
</reference>
<dbReference type="PROSITE" id="PS00216">
    <property type="entry name" value="SUGAR_TRANSPORT_1"/>
    <property type="match status" value="1"/>
</dbReference>
<dbReference type="GO" id="GO:0005351">
    <property type="term" value="F:carbohydrate:proton symporter activity"/>
    <property type="evidence" value="ECO:0007669"/>
    <property type="project" value="TreeGrafter"/>
</dbReference>
<dbReference type="PROSITE" id="PS00217">
    <property type="entry name" value="SUGAR_TRANSPORT_2"/>
    <property type="match status" value="1"/>
</dbReference>
<evidence type="ECO:0000256" key="5">
    <source>
        <dbReference type="ARBA" id="ARBA00022989"/>
    </source>
</evidence>
<organism evidence="12 13">
    <name type="scientific">Hebeloma cylindrosporum</name>
    <dbReference type="NCBI Taxonomy" id="76867"/>
    <lineage>
        <taxon>Eukaryota</taxon>
        <taxon>Fungi</taxon>
        <taxon>Dikarya</taxon>
        <taxon>Basidiomycota</taxon>
        <taxon>Agaricomycotina</taxon>
        <taxon>Agaricomycetes</taxon>
        <taxon>Agaricomycetidae</taxon>
        <taxon>Agaricales</taxon>
        <taxon>Agaricineae</taxon>
        <taxon>Hymenogastraceae</taxon>
        <taxon>Hebeloma</taxon>
    </lineage>
</organism>
<dbReference type="PANTHER" id="PTHR48022">
    <property type="entry name" value="PLASTIDIC GLUCOSE TRANSPORTER 4"/>
    <property type="match status" value="1"/>
</dbReference>
<evidence type="ECO:0000256" key="10">
    <source>
        <dbReference type="SAM" id="Phobius"/>
    </source>
</evidence>
<dbReference type="InterPro" id="IPR005828">
    <property type="entry name" value="MFS_sugar_transport-like"/>
</dbReference>
<dbReference type="HOGENOM" id="CLU_001265_30_12_1"/>
<feature type="transmembrane region" description="Helical" evidence="10">
    <location>
        <begin position="459"/>
        <end position="484"/>
    </location>
</feature>
<dbReference type="InterPro" id="IPR050360">
    <property type="entry name" value="MFS_Sugar_Transporters"/>
</dbReference>
<dbReference type="InterPro" id="IPR003663">
    <property type="entry name" value="Sugar/inositol_transpt"/>
</dbReference>
<sequence>MTFWKTKILSTYPPRIPLSTQSDGEVEEPSDADSPLLSHPDRKTFVINNTGGTLTIQLSSSHSADTYSYSYTYGPKGLPGLLHNRYAFLCAFFASIGGLEFGYDQGVIANVLVMKDFMHRWPLTPLQKGTMTAVLEFGALFGALLAGVYADRYSRGQAIVWACVIFIIGSSFQCFAQHLSHIFIGRTVGGVGVGALSMLSPIYMAEISPPEVRGSLMALEQFSIVLGVVFGFWTGFATREYPSSMSWRIPLGIQLIPAIILALGCAFVLPPSPRLLILQGNEEEAAKTLNLLRGGTSNLEESNMDALVQLELLEMRSETEVIRRTLARELETEEPLRGFKAEWKAWKKLFSERYRDRTWIGVLIMVFQQWSGINALLYYGPTLVQSIGLRGDTPALLVSGGIGIVQLFAVVPAIIWIDKVGRRALLRGGSAAMALSHAGIAVLVLIFQSNWSAHPFAAWIAVGGIYAFTFSYGLSFGPIGWVLPSEVFPISMRSKGVALSTMSNWMNNFLIGLLTPVLVDFSASFTFLIFASACVLAHIWATYFVPETANVPLEDIDKLFKAQAGVEERVLRDEIERDMGLHRLLRELVDDG</sequence>
<keyword evidence="6 10" id="KW-0472">Membrane</keyword>
<feature type="transmembrane region" description="Helical" evidence="10">
    <location>
        <begin position="158"/>
        <end position="176"/>
    </location>
</feature>
<dbReference type="PRINTS" id="PR00171">
    <property type="entry name" value="SUGRTRNSPORT"/>
</dbReference>
<gene>
    <name evidence="12" type="ORF">M413DRAFT_281953</name>
</gene>
<dbReference type="PANTHER" id="PTHR48022:SF14">
    <property type="entry name" value="MAJOR FACILITATOR SUPERFAMILY (MFS) PROFILE DOMAIN-CONTAINING PROTEIN-RELATED"/>
    <property type="match status" value="1"/>
</dbReference>
<dbReference type="OrthoDB" id="8120565at2759"/>
<dbReference type="InterPro" id="IPR005829">
    <property type="entry name" value="Sugar_transporter_CS"/>
</dbReference>
<evidence type="ECO:0000256" key="3">
    <source>
        <dbReference type="ARBA" id="ARBA00022448"/>
    </source>
</evidence>
<evidence type="ECO:0000256" key="4">
    <source>
        <dbReference type="ARBA" id="ARBA00022692"/>
    </source>
</evidence>
<feature type="region of interest" description="Disordered" evidence="9">
    <location>
        <begin position="15"/>
        <end position="41"/>
    </location>
</feature>
<dbReference type="Gene3D" id="1.20.1250.20">
    <property type="entry name" value="MFS general substrate transporter like domains"/>
    <property type="match status" value="1"/>
</dbReference>
<dbReference type="GO" id="GO:0016020">
    <property type="term" value="C:membrane"/>
    <property type="evidence" value="ECO:0007669"/>
    <property type="project" value="UniProtKB-SubCell"/>
</dbReference>
<reference evidence="12 13" key="1">
    <citation type="submission" date="2014-04" db="EMBL/GenBank/DDBJ databases">
        <authorList>
            <consortium name="DOE Joint Genome Institute"/>
            <person name="Kuo A."/>
            <person name="Gay G."/>
            <person name="Dore J."/>
            <person name="Kohler A."/>
            <person name="Nagy L.G."/>
            <person name="Floudas D."/>
            <person name="Copeland A."/>
            <person name="Barry K.W."/>
            <person name="Cichocki N."/>
            <person name="Veneault-Fourrey C."/>
            <person name="LaButti K."/>
            <person name="Lindquist E.A."/>
            <person name="Lipzen A."/>
            <person name="Lundell T."/>
            <person name="Morin E."/>
            <person name="Murat C."/>
            <person name="Sun H."/>
            <person name="Tunlid A."/>
            <person name="Henrissat B."/>
            <person name="Grigoriev I.V."/>
            <person name="Hibbett D.S."/>
            <person name="Martin F."/>
            <person name="Nordberg H.P."/>
            <person name="Cantor M.N."/>
            <person name="Hua S.X."/>
        </authorList>
    </citation>
    <scope>NUCLEOTIDE SEQUENCE [LARGE SCALE GENOMIC DNA]</scope>
    <source>
        <strain evidence="13">h7</strain>
    </source>
</reference>
<comment type="subcellular location">
    <subcellularLocation>
        <location evidence="1">Membrane</location>
        <topology evidence="1">Multi-pass membrane protein</topology>
    </subcellularLocation>
</comment>
<keyword evidence="13" id="KW-1185">Reference proteome</keyword>
<feature type="transmembrane region" description="Helical" evidence="10">
    <location>
        <begin position="249"/>
        <end position="269"/>
    </location>
</feature>
<proteinExistence type="inferred from homology"/>
<dbReference type="SUPFAM" id="SSF103473">
    <property type="entry name" value="MFS general substrate transporter"/>
    <property type="match status" value="1"/>
</dbReference>
<evidence type="ECO:0000313" key="13">
    <source>
        <dbReference type="Proteomes" id="UP000053424"/>
    </source>
</evidence>
<feature type="transmembrane region" description="Helical" evidence="10">
    <location>
        <begin position="182"/>
        <end position="204"/>
    </location>
</feature>
<dbReference type="EMBL" id="KN831801">
    <property type="protein sequence ID" value="KIM36896.1"/>
    <property type="molecule type" value="Genomic_DNA"/>
</dbReference>
<keyword evidence="4 10" id="KW-0812">Transmembrane</keyword>
<dbReference type="InterPro" id="IPR020846">
    <property type="entry name" value="MFS_dom"/>
</dbReference>
<comment type="catalytic activity">
    <reaction evidence="7">
        <text>myo-inositol(out) + H(+)(out) = myo-inositol(in) + H(+)(in)</text>
        <dbReference type="Rhea" id="RHEA:60364"/>
        <dbReference type="ChEBI" id="CHEBI:15378"/>
        <dbReference type="ChEBI" id="CHEBI:17268"/>
    </reaction>
</comment>
<feature type="transmembrane region" description="Helical" evidence="10">
    <location>
        <begin position="525"/>
        <end position="545"/>
    </location>
</feature>
<comment type="similarity">
    <text evidence="2 8">Belongs to the major facilitator superfamily. Sugar transporter (TC 2.A.1.1) family.</text>
</comment>
<dbReference type="NCBIfam" id="TIGR00879">
    <property type="entry name" value="SP"/>
    <property type="match status" value="1"/>
</dbReference>
<evidence type="ECO:0000313" key="12">
    <source>
        <dbReference type="EMBL" id="KIM36896.1"/>
    </source>
</evidence>
<keyword evidence="3 8" id="KW-0813">Transport</keyword>
<dbReference type="AlphaFoldDB" id="A0A0C3BZM5"/>
<keyword evidence="5 10" id="KW-1133">Transmembrane helix</keyword>
<feature type="transmembrane region" description="Helical" evidence="10">
    <location>
        <begin position="496"/>
        <end position="519"/>
    </location>
</feature>
<evidence type="ECO:0000259" key="11">
    <source>
        <dbReference type="PROSITE" id="PS50850"/>
    </source>
</evidence>
<feature type="transmembrane region" description="Helical" evidence="10">
    <location>
        <begin position="86"/>
        <end position="113"/>
    </location>
</feature>
<evidence type="ECO:0000256" key="9">
    <source>
        <dbReference type="SAM" id="MobiDB-lite"/>
    </source>
</evidence>
<evidence type="ECO:0000256" key="2">
    <source>
        <dbReference type="ARBA" id="ARBA00010992"/>
    </source>
</evidence>
<accession>A0A0C3BZM5</accession>
<evidence type="ECO:0000256" key="7">
    <source>
        <dbReference type="ARBA" id="ARBA00049119"/>
    </source>
</evidence>
<dbReference type="PROSITE" id="PS50850">
    <property type="entry name" value="MFS"/>
    <property type="match status" value="1"/>
</dbReference>
<dbReference type="Pfam" id="PF00083">
    <property type="entry name" value="Sugar_tr"/>
    <property type="match status" value="1"/>
</dbReference>
<feature type="transmembrane region" description="Helical" evidence="10">
    <location>
        <begin position="216"/>
        <end position="237"/>
    </location>
</feature>